<comment type="caution">
    <text evidence="1">The sequence shown here is derived from an EMBL/GenBank/DDBJ whole genome shotgun (WGS) entry which is preliminary data.</text>
</comment>
<sequence>MAAETAEGATPPVAPTEDVELADVGSLVKYLRRVVPVLLEEDEVLQPSLDTALSDKANLEVLRKFIADPQVKTLLVQRSSSKDEELVGEGGGDVEEETVTYSISSEVHFTNPKINSLVIIKKYAVIEADKKVPSQLRVMNLNDASPYETLHSYVSSAVAPYFKSYVKETGRAESALSLVLKRLHLTPLHCSQHRDGDKMAPTVEKKIAELEMGLLHLQQNIDIPEITLTVHPLVAATIKRCAEEGRRATAADFGDRTEDSSFLNQLQNGVNRWIREIQKVTKLDRDPSSGTALQEISFWLNLERALLRIQEKRESLEVALTLDLLKKGKRFHATVSFDTDTGLKQALATVNDYNPLMKDFPLNDLLAATDLDRIRLALHGIFSHLRKIRSTKYPIQRALRLVEAISRDLMTQMLKVLGTRRLMHAPFDHFESVMSACLEVFNAWDEEYDKLQSLLRDIVKKKRDEHIKTVWRVTPAHKRLQARMEQMRKFRRQHEQLRTVIVRVLRPVAAPRTVQGSATTTPDTDQPELPEAAVLDSADSSAIEEVNLAYENVKEVDGLDISKEGTEAWDAAVKRYEERIDRVEARITGRLRDQLGTAKNANEMFRIFSRFNALFVRPHIRGAIREYQTQLMQRVKDDIEALHEKFKVQYTQSKACLMSKERDLPPVAGSIIWAKQIDRQLSVYMKRVEDVLGKGWENHVEGQKLKSDADSFRAKLSTQPIFDEWSRLRSRTGNLLRLKVNFLPEIITLAKEVRNLKWMGFRVPLAIVNKAHQANQLYPFAISLIESVRTYERTCEKVEERPSITLLIAGQKREVQNLIAEGIGLVWESYKLDPYVQKLAETVFNFQEKVDDLMAIEEQIDIDVRSLETCPYSASTFAEILNKIQKAVDDLSLHQYSNLHHWVSKLDEQVEAKLAGRLEAGIQAWTLALEGKKEGATTEADADATTPGDKEGGAVVHHPLGGEPQVHTLVHEVRITNQVMYLSPSLEESRFSLLQQLFAWQNIVLSQTRIQSTRYQVGLERPATQTYRGLLRTMMDGTNVLEKCYGCIEAIVKQVDTYVSEWLRYQALWDLQQDMLYARLGDDIGLWMRTLVEIKKSRTTFDTSDVRKKFGPIIIDYAKVQSKVTLKYDSWHKEVLGKFGQLLGNDMAQFHTTVSKSRSELEQQSIDTASTSDAVSFITYVQSLKRKMKAWEQQVELYKEGQRILERQRFQFPNWWLHVDNVEGEWSAFTEMMRRKDTAISSQVASLQMKVVAEDRAVEARTADFLADWEKSKPVQGSLKPSEATSQLAIFESKFSRLKEDRENLVKAKEALELQEPGVVSPGDERLHVALEELQDLKGVWSELAKIWDQIDQMKEQPWLSVQARKLRQQLDGLLNQLKELPARLRQYASYEYVKKVLMGYTKVNLLIVELKSDALKERHWKQLMRQLRVNWVLSELTLGLVWDIDLQRNEAIVKDVILVAQGEMALEEFLKQVREAWQNYELDLVNYQNKCRLIRGWDDLFNKVKEHINSVAAMKLSPYYKEFEEDALAWEEKLNRINALFDVWIDVQRRWVYLEGIFSGSADIQTLLPMETSRFTSISSEFLTLMKKVSKSPLVLDVLNIQGVQRSLERLADLLGKIQKALGEYLERERSSFPRFYFVGDEDLLEIIGNSKNIPRLQKHFKKMFAGVASIVLNEENTLVTGLSSKEGEEVRFCSSYYGCTHMPIQAMMLLQEIDVSARTTALLVLQPHMAAFMASSSLSSCLSPEQSQIVVLAAQISWSEDVEAALQTMEKAGPEASSQPLEAVLQSVEQTLNVLADSVLQEQPPLRRKKLEHLITEFVHKRDVTRSLLKSGVKGPRDFQWLSQMRFYFDPRQPEVLRQLSIHMANARFSYGFEYLGVQDKLVQTPLTDRCYLTMTQALEARLGGSPFGPAGTGKTESVKALGHQLGRFVLVFNCDETFDFQAMGRIFVGLCQVGAWGCFDEFNRLEERMLSAVSQQIQMIQETLRSREGGKGKLYHCVLAAAYLIF</sequence>
<organism evidence="1 2">
    <name type="scientific">Hyalomma asiaticum</name>
    <name type="common">Tick</name>
    <dbReference type="NCBI Taxonomy" id="266040"/>
    <lineage>
        <taxon>Eukaryota</taxon>
        <taxon>Metazoa</taxon>
        <taxon>Ecdysozoa</taxon>
        <taxon>Arthropoda</taxon>
        <taxon>Chelicerata</taxon>
        <taxon>Arachnida</taxon>
        <taxon>Acari</taxon>
        <taxon>Parasitiformes</taxon>
        <taxon>Ixodida</taxon>
        <taxon>Ixodoidea</taxon>
        <taxon>Ixodidae</taxon>
        <taxon>Hyalomminae</taxon>
        <taxon>Hyalomma</taxon>
    </lineage>
</organism>
<name>A0ACB7RWI7_HYAAI</name>
<dbReference type="EMBL" id="CM023487">
    <property type="protein sequence ID" value="KAH6926570.1"/>
    <property type="molecule type" value="Genomic_DNA"/>
</dbReference>
<dbReference type="Proteomes" id="UP000821845">
    <property type="component" value="Chromosome 7"/>
</dbReference>
<proteinExistence type="predicted"/>
<accession>A0ACB7RWI7</accession>
<protein>
    <submittedName>
        <fullName evidence="1">Uncharacterized protein</fullName>
    </submittedName>
</protein>
<keyword evidence="2" id="KW-1185">Reference proteome</keyword>
<gene>
    <name evidence="1" type="ORF">HPB50_019809</name>
</gene>
<evidence type="ECO:0000313" key="2">
    <source>
        <dbReference type="Proteomes" id="UP000821845"/>
    </source>
</evidence>
<reference evidence="1" key="1">
    <citation type="submission" date="2020-05" db="EMBL/GenBank/DDBJ databases">
        <title>Large-scale comparative analyses of tick genomes elucidate their genetic diversity and vector capacities.</title>
        <authorList>
            <person name="Jia N."/>
            <person name="Wang J."/>
            <person name="Shi W."/>
            <person name="Du L."/>
            <person name="Sun Y."/>
            <person name="Zhan W."/>
            <person name="Jiang J."/>
            <person name="Wang Q."/>
            <person name="Zhang B."/>
            <person name="Ji P."/>
            <person name="Sakyi L.B."/>
            <person name="Cui X."/>
            <person name="Yuan T."/>
            <person name="Jiang B."/>
            <person name="Yang W."/>
            <person name="Lam T.T.-Y."/>
            <person name="Chang Q."/>
            <person name="Ding S."/>
            <person name="Wang X."/>
            <person name="Zhu J."/>
            <person name="Ruan X."/>
            <person name="Zhao L."/>
            <person name="Wei J."/>
            <person name="Que T."/>
            <person name="Du C."/>
            <person name="Cheng J."/>
            <person name="Dai P."/>
            <person name="Han X."/>
            <person name="Huang E."/>
            <person name="Gao Y."/>
            <person name="Liu J."/>
            <person name="Shao H."/>
            <person name="Ye R."/>
            <person name="Li L."/>
            <person name="Wei W."/>
            <person name="Wang X."/>
            <person name="Wang C."/>
            <person name="Yang T."/>
            <person name="Huo Q."/>
            <person name="Li W."/>
            <person name="Guo W."/>
            <person name="Chen H."/>
            <person name="Zhou L."/>
            <person name="Ni X."/>
            <person name="Tian J."/>
            <person name="Zhou Y."/>
            <person name="Sheng Y."/>
            <person name="Liu T."/>
            <person name="Pan Y."/>
            <person name="Xia L."/>
            <person name="Li J."/>
            <person name="Zhao F."/>
            <person name="Cao W."/>
        </authorList>
    </citation>
    <scope>NUCLEOTIDE SEQUENCE</scope>
    <source>
        <strain evidence="1">Hyas-2018</strain>
    </source>
</reference>
<evidence type="ECO:0000313" key="1">
    <source>
        <dbReference type="EMBL" id="KAH6926570.1"/>
    </source>
</evidence>